<gene>
    <name evidence="1" type="ORF">H9962_06905</name>
</gene>
<protein>
    <submittedName>
        <fullName evidence="1">Uncharacterized protein</fullName>
    </submittedName>
</protein>
<dbReference type="EMBL" id="DXAN01000023">
    <property type="protein sequence ID" value="HJA08901.1"/>
    <property type="molecule type" value="Genomic_DNA"/>
</dbReference>
<dbReference type="Proteomes" id="UP000824225">
    <property type="component" value="Unassembled WGS sequence"/>
</dbReference>
<evidence type="ECO:0000313" key="1">
    <source>
        <dbReference type="EMBL" id="HJA08901.1"/>
    </source>
</evidence>
<dbReference type="AlphaFoldDB" id="A0A9D2HEV9"/>
<evidence type="ECO:0000313" key="2">
    <source>
        <dbReference type="Proteomes" id="UP000824225"/>
    </source>
</evidence>
<proteinExistence type="predicted"/>
<accession>A0A9D2HEV9</accession>
<sequence length="152" mass="16971">MMGLNLHALVRGTITAVHPDAPVTVLAPAGWTVDDNYRQHPVWRPAVETLAQSQPVPDKALQFLVQQRANSRWRDFYFYGCVEGLDRTTERGGALVYWNGGEWQVDQVLEDFAEGAGWCKVRCILLRRCAPPEEGAMEPPASTCGEESEVRS</sequence>
<name>A0A9D2HEV9_9BACT</name>
<organism evidence="1 2">
    <name type="scientific">Candidatus Mailhella merdigallinarum</name>
    <dbReference type="NCBI Taxonomy" id="2838658"/>
    <lineage>
        <taxon>Bacteria</taxon>
        <taxon>Pseudomonadati</taxon>
        <taxon>Thermodesulfobacteriota</taxon>
        <taxon>Desulfovibrionia</taxon>
        <taxon>Desulfovibrionales</taxon>
        <taxon>Desulfovibrionaceae</taxon>
        <taxon>Mailhella</taxon>
    </lineage>
</organism>
<reference evidence="1" key="2">
    <citation type="submission" date="2021-04" db="EMBL/GenBank/DDBJ databases">
        <authorList>
            <person name="Gilroy R."/>
        </authorList>
    </citation>
    <scope>NUCLEOTIDE SEQUENCE</scope>
    <source>
        <strain evidence="1">CHK186-16707</strain>
    </source>
</reference>
<reference evidence="1" key="1">
    <citation type="journal article" date="2021" name="PeerJ">
        <title>Extensive microbial diversity within the chicken gut microbiome revealed by metagenomics and culture.</title>
        <authorList>
            <person name="Gilroy R."/>
            <person name="Ravi A."/>
            <person name="Getino M."/>
            <person name="Pursley I."/>
            <person name="Horton D.L."/>
            <person name="Alikhan N.F."/>
            <person name="Baker D."/>
            <person name="Gharbi K."/>
            <person name="Hall N."/>
            <person name="Watson M."/>
            <person name="Adriaenssens E.M."/>
            <person name="Foster-Nyarko E."/>
            <person name="Jarju S."/>
            <person name="Secka A."/>
            <person name="Antonio M."/>
            <person name="Oren A."/>
            <person name="Chaudhuri R.R."/>
            <person name="La Ragione R."/>
            <person name="Hildebrand F."/>
            <person name="Pallen M.J."/>
        </authorList>
    </citation>
    <scope>NUCLEOTIDE SEQUENCE</scope>
    <source>
        <strain evidence="1">CHK186-16707</strain>
    </source>
</reference>
<comment type="caution">
    <text evidence="1">The sequence shown here is derived from an EMBL/GenBank/DDBJ whole genome shotgun (WGS) entry which is preliminary data.</text>
</comment>